<dbReference type="PANTHER" id="PTHR42760:SF83">
    <property type="entry name" value="(3R)-3-HYDROXYACYL-COA DEHYDROGENASE"/>
    <property type="match status" value="1"/>
</dbReference>
<dbReference type="NCBIfam" id="NF005559">
    <property type="entry name" value="PRK07231.1"/>
    <property type="match status" value="1"/>
</dbReference>
<comment type="caution">
    <text evidence="5">The sequence shown here is derived from an EMBL/GenBank/DDBJ whole genome shotgun (WGS) entry which is preliminary data.</text>
</comment>
<dbReference type="RefSeq" id="WP_048090842.1">
    <property type="nucleotide sequence ID" value="NZ_JMIY01000004.1"/>
</dbReference>
<evidence type="ECO:0000313" key="5">
    <source>
        <dbReference type="EMBL" id="KCZ71842.1"/>
    </source>
</evidence>
<dbReference type="OrthoDB" id="24596at2157"/>
<dbReference type="InterPro" id="IPR020904">
    <property type="entry name" value="Sc_DH/Rdtase_CS"/>
</dbReference>
<evidence type="ECO:0000313" key="6">
    <source>
        <dbReference type="Proteomes" id="UP000027153"/>
    </source>
</evidence>
<dbReference type="SMART" id="SM00822">
    <property type="entry name" value="PKS_KR"/>
    <property type="match status" value="1"/>
</dbReference>
<evidence type="ECO:0000256" key="3">
    <source>
        <dbReference type="ARBA" id="ARBA00023002"/>
    </source>
</evidence>
<keyword evidence="2" id="KW-0521">NADP</keyword>
<proteinExistence type="inferred from homology"/>
<dbReference type="NCBIfam" id="NF004198">
    <property type="entry name" value="PRK05653.1-3"/>
    <property type="match status" value="1"/>
</dbReference>
<dbReference type="InterPro" id="IPR002347">
    <property type="entry name" value="SDR_fam"/>
</dbReference>
<evidence type="ECO:0000256" key="2">
    <source>
        <dbReference type="ARBA" id="ARBA00022857"/>
    </source>
</evidence>
<dbReference type="EMBL" id="JMIY01000004">
    <property type="protein sequence ID" value="KCZ71842.1"/>
    <property type="molecule type" value="Genomic_DNA"/>
</dbReference>
<dbReference type="GO" id="GO:0048038">
    <property type="term" value="F:quinone binding"/>
    <property type="evidence" value="ECO:0007669"/>
    <property type="project" value="TreeGrafter"/>
</dbReference>
<gene>
    <name evidence="5" type="ORF">ANME2D_01897</name>
</gene>
<evidence type="ECO:0000256" key="1">
    <source>
        <dbReference type="ARBA" id="ARBA00006484"/>
    </source>
</evidence>
<dbReference type="CDD" id="cd05333">
    <property type="entry name" value="BKR_SDR_c"/>
    <property type="match status" value="1"/>
</dbReference>
<keyword evidence="3 5" id="KW-0560">Oxidoreductase</keyword>
<name>A0A062V3B9_9EURY</name>
<dbReference type="PROSITE" id="PS00061">
    <property type="entry name" value="ADH_SHORT"/>
    <property type="match status" value="1"/>
</dbReference>
<dbReference type="FunFam" id="3.40.50.720:FF:000115">
    <property type="entry name" value="3-oxoacyl-[acyl-carrier-protein] reductase FabG"/>
    <property type="match status" value="1"/>
</dbReference>
<dbReference type="Gene3D" id="3.40.50.720">
    <property type="entry name" value="NAD(P)-binding Rossmann-like Domain"/>
    <property type="match status" value="1"/>
</dbReference>
<comment type="similarity">
    <text evidence="1">Belongs to the short-chain dehydrogenases/reductases (SDR) family.</text>
</comment>
<dbReference type="PANTHER" id="PTHR42760">
    <property type="entry name" value="SHORT-CHAIN DEHYDROGENASES/REDUCTASES FAMILY MEMBER"/>
    <property type="match status" value="1"/>
</dbReference>
<accession>A0A062V3B9</accession>
<dbReference type="NCBIfam" id="NF009466">
    <property type="entry name" value="PRK12826.1-2"/>
    <property type="match status" value="1"/>
</dbReference>
<dbReference type="SUPFAM" id="SSF51735">
    <property type="entry name" value="NAD(P)-binding Rossmann-fold domains"/>
    <property type="match status" value="1"/>
</dbReference>
<protein>
    <recommendedName>
        <fullName evidence="4">Ketoreductase domain-containing protein</fullName>
    </recommendedName>
</protein>
<dbReference type="PRINTS" id="PR00081">
    <property type="entry name" value="GDHRDH"/>
</dbReference>
<reference evidence="5 6" key="1">
    <citation type="journal article" date="2013" name="Nature">
        <title>Anaerobic oxidation of methane coupled to nitrate reduction in a novel archaeal lineage.</title>
        <authorList>
            <person name="Haroon M.F."/>
            <person name="Hu S."/>
            <person name="Shi Y."/>
            <person name="Imelfort M."/>
            <person name="Keller J."/>
            <person name="Hugenholtz P."/>
            <person name="Yuan Z."/>
            <person name="Tyson G.W."/>
        </authorList>
    </citation>
    <scope>NUCLEOTIDE SEQUENCE [LARGE SCALE GENOMIC DNA]</scope>
    <source>
        <strain evidence="5 6">ANME-2d</strain>
    </source>
</reference>
<dbReference type="InterPro" id="IPR057326">
    <property type="entry name" value="KR_dom"/>
</dbReference>
<dbReference type="PATRIC" id="fig|1392998.3.peg.1898"/>
<dbReference type="Proteomes" id="UP000027153">
    <property type="component" value="Unassembled WGS sequence"/>
</dbReference>
<keyword evidence="6" id="KW-1185">Reference proteome</keyword>
<dbReference type="AlphaFoldDB" id="A0A062V3B9"/>
<dbReference type="GO" id="GO:0016616">
    <property type="term" value="F:oxidoreductase activity, acting on the CH-OH group of donors, NAD or NADP as acceptor"/>
    <property type="evidence" value="ECO:0007669"/>
    <property type="project" value="TreeGrafter"/>
</dbReference>
<evidence type="ECO:0000259" key="4">
    <source>
        <dbReference type="SMART" id="SM00822"/>
    </source>
</evidence>
<organism evidence="5 6">
    <name type="scientific">Candidatus Methanoperedens nitratireducens</name>
    <dbReference type="NCBI Taxonomy" id="1392998"/>
    <lineage>
        <taxon>Archaea</taxon>
        <taxon>Methanobacteriati</taxon>
        <taxon>Methanobacteriota</taxon>
        <taxon>Stenosarchaea group</taxon>
        <taxon>Methanomicrobia</taxon>
        <taxon>Methanosarcinales</taxon>
        <taxon>ANME-2 cluster</taxon>
        <taxon>Candidatus Methanoperedentaceae</taxon>
        <taxon>Candidatus Methanoperedens</taxon>
    </lineage>
</organism>
<sequence>MRFENKVAIITGAGSGIGRETALMFAKERAKVVVADINEKSGRETVTEIKKAGDEGLFVKVDISNKEQSKQMVMDTLGNYGRIDVLINNGGIIQDAFVSKMTEEQWDRVININLKGAFNCIQAVVDVMVNQGGGVIINTSSIVGLYGNIGQVNYAAAKAGLIGMTKTLAKELGRKGIRVNAVAPGFIVTPMTSNVPEKILEAMKEKTPLRRLGQTKDVAYAYLYLASDEANFVNGAVLSVDGGLVI</sequence>
<dbReference type="GO" id="GO:0006633">
    <property type="term" value="P:fatty acid biosynthetic process"/>
    <property type="evidence" value="ECO:0007669"/>
    <property type="project" value="TreeGrafter"/>
</dbReference>
<dbReference type="PRINTS" id="PR00080">
    <property type="entry name" value="SDRFAMILY"/>
</dbReference>
<dbReference type="InterPro" id="IPR036291">
    <property type="entry name" value="NAD(P)-bd_dom_sf"/>
</dbReference>
<feature type="domain" description="Ketoreductase" evidence="4">
    <location>
        <begin position="6"/>
        <end position="185"/>
    </location>
</feature>
<dbReference type="Pfam" id="PF13561">
    <property type="entry name" value="adh_short_C2"/>
    <property type="match status" value="1"/>
</dbReference>